<reference evidence="1 2" key="2">
    <citation type="journal article" date="2003" name="DNA Res.">
        <title>Complete genome structure of Gloeobacter violaceus PCC 7421, a cyanobacterium that lacks thylakoids (supplement).</title>
        <authorList>
            <person name="Nakamura Y."/>
            <person name="Kaneko T."/>
            <person name="Sato S."/>
            <person name="Mimuro M."/>
            <person name="Miyashita H."/>
            <person name="Tsuchiya T."/>
            <person name="Sasamoto S."/>
            <person name="Watanabe A."/>
            <person name="Kawashima K."/>
            <person name="Kishida Y."/>
            <person name="Kiyokawa C."/>
            <person name="Kohara M."/>
            <person name="Matsumoto M."/>
            <person name="Matsuno A."/>
            <person name="Nakazaki N."/>
            <person name="Shimpo S."/>
            <person name="Takeuchi C."/>
            <person name="Yamada M."/>
            <person name="Tabata S."/>
        </authorList>
    </citation>
    <scope>NUCLEOTIDE SEQUENCE [LARGE SCALE GENOMIC DNA]</scope>
    <source>
        <strain evidence="2">ATCC 29082 / PCC 7421</strain>
    </source>
</reference>
<protein>
    <submittedName>
        <fullName evidence="1">Glr0605 protein</fullName>
    </submittedName>
</protein>
<dbReference type="eggNOG" id="COG0457">
    <property type="taxonomic scope" value="Bacteria"/>
</dbReference>
<organism evidence="1 2">
    <name type="scientific">Gloeobacter violaceus (strain ATCC 29082 / PCC 7421)</name>
    <dbReference type="NCBI Taxonomy" id="251221"/>
    <lineage>
        <taxon>Bacteria</taxon>
        <taxon>Bacillati</taxon>
        <taxon>Cyanobacteriota</taxon>
        <taxon>Cyanophyceae</taxon>
        <taxon>Gloeobacterales</taxon>
        <taxon>Gloeobacteraceae</taxon>
        <taxon>Gloeobacter</taxon>
    </lineage>
</organism>
<dbReference type="InParanoid" id="Q7NN09"/>
<proteinExistence type="predicted"/>
<dbReference type="InterPro" id="IPR011990">
    <property type="entry name" value="TPR-like_helical_dom_sf"/>
</dbReference>
<sequence>MVASQKPVLFNERSFSIKFYGDANHLLFERTINRTDQQQLQTLVHVLNTEKHPRIATGIDKLRICDFQTAQAIFIDVAEKYPDDSVAQANSAAIRHIVGDDLGAIKASNAAIFVNSTNPFGFANRAAAHYYLGNRESAITDLEECIELLSSNQNYQLWRISDYLSKLLKQKLTTE</sequence>
<gene>
    <name evidence="1" type="ordered locus">glr0605</name>
</gene>
<dbReference type="PhylomeDB" id="Q7NN09"/>
<accession>Q7NN09</accession>
<dbReference type="EnsemblBacteria" id="BAC88546">
    <property type="protein sequence ID" value="BAC88546"/>
    <property type="gene ID" value="BAC88546"/>
</dbReference>
<dbReference type="SUPFAM" id="SSF48452">
    <property type="entry name" value="TPR-like"/>
    <property type="match status" value="1"/>
</dbReference>
<dbReference type="Proteomes" id="UP000000557">
    <property type="component" value="Chromosome"/>
</dbReference>
<reference evidence="1 2" key="1">
    <citation type="journal article" date="2003" name="DNA Res.">
        <title>Complete genome structure of Gloeobacter violaceus PCC 7421, a cyanobacterium that lacks thylakoids.</title>
        <authorList>
            <person name="Nakamura Y."/>
            <person name="Kaneko T."/>
            <person name="Sato S."/>
            <person name="Mimuro M."/>
            <person name="Miyashita H."/>
            <person name="Tsuchiya T."/>
            <person name="Sasamoto S."/>
            <person name="Watanabe A."/>
            <person name="Kawashima K."/>
            <person name="Kishida Y."/>
            <person name="Kiyokawa C."/>
            <person name="Kohara M."/>
            <person name="Matsumoto M."/>
            <person name="Matsuno A."/>
            <person name="Nakazaki N."/>
            <person name="Shimpo S."/>
            <person name="Takeuchi C."/>
            <person name="Yamada M."/>
            <person name="Tabata S."/>
        </authorList>
    </citation>
    <scope>NUCLEOTIDE SEQUENCE [LARGE SCALE GENOMIC DNA]</scope>
    <source>
        <strain evidence="2">ATCC 29082 / PCC 7421</strain>
    </source>
</reference>
<dbReference type="Gene3D" id="1.25.40.10">
    <property type="entry name" value="Tetratricopeptide repeat domain"/>
    <property type="match status" value="1"/>
</dbReference>
<name>Q7NN09_GLOVI</name>
<dbReference type="EMBL" id="BA000045">
    <property type="protein sequence ID" value="BAC88546.1"/>
    <property type="molecule type" value="Genomic_DNA"/>
</dbReference>
<dbReference type="HOGENOM" id="CLU_1530425_0_0_3"/>
<dbReference type="AlphaFoldDB" id="Q7NN09"/>
<dbReference type="OrthoDB" id="9815010at2"/>
<dbReference type="KEGG" id="gvi:glr0605"/>
<evidence type="ECO:0000313" key="1">
    <source>
        <dbReference type="EMBL" id="BAC88546.1"/>
    </source>
</evidence>
<evidence type="ECO:0000313" key="2">
    <source>
        <dbReference type="Proteomes" id="UP000000557"/>
    </source>
</evidence>
<keyword evidence="2" id="KW-1185">Reference proteome</keyword>